<dbReference type="Proteomes" id="UP000243524">
    <property type="component" value="Unassembled WGS sequence"/>
</dbReference>
<organism evidence="2 3">
    <name type="scientific">Halalkalibacillus sediminis</name>
    <dbReference type="NCBI Taxonomy" id="2018042"/>
    <lineage>
        <taxon>Bacteria</taxon>
        <taxon>Bacillati</taxon>
        <taxon>Bacillota</taxon>
        <taxon>Bacilli</taxon>
        <taxon>Bacillales</taxon>
        <taxon>Bacillaceae</taxon>
        <taxon>Halalkalibacillus</taxon>
    </lineage>
</organism>
<evidence type="ECO:0000256" key="1">
    <source>
        <dbReference type="SAM" id="Phobius"/>
    </source>
</evidence>
<keyword evidence="3" id="KW-1185">Reference proteome</keyword>
<feature type="transmembrane region" description="Helical" evidence="1">
    <location>
        <begin position="7"/>
        <end position="26"/>
    </location>
</feature>
<proteinExistence type="predicted"/>
<sequence>MVKGLSYLIVLIIVSTILFLTVSNIFRTDTPTVAFLLSMIVSHLILEKNNWLINMIFRGLIWGFRQ</sequence>
<protein>
    <submittedName>
        <fullName evidence="2">Short-chain dehydrogenase</fullName>
    </submittedName>
</protein>
<name>A0A2I0QR52_9BACI</name>
<gene>
    <name evidence="2" type="ORF">CEY16_13495</name>
</gene>
<dbReference type="EMBL" id="PJNH01000004">
    <property type="protein sequence ID" value="PKR76825.1"/>
    <property type="molecule type" value="Genomic_DNA"/>
</dbReference>
<accession>A0A2I0QR52</accession>
<reference evidence="2 3" key="1">
    <citation type="submission" date="2017-06" db="EMBL/GenBank/DDBJ databases">
        <title>the draft geome sequence of Illustriluteabacillus marina B3227.</title>
        <authorList>
            <person name="He R.-H."/>
            <person name="Du Z.-J."/>
        </authorList>
    </citation>
    <scope>NUCLEOTIDE SEQUENCE [LARGE SCALE GENOMIC DNA]</scope>
    <source>
        <strain evidence="2 3">B3227</strain>
    </source>
</reference>
<evidence type="ECO:0000313" key="3">
    <source>
        <dbReference type="Proteomes" id="UP000243524"/>
    </source>
</evidence>
<comment type="caution">
    <text evidence="2">The sequence shown here is derived from an EMBL/GenBank/DDBJ whole genome shotgun (WGS) entry which is preliminary data.</text>
</comment>
<keyword evidence="1" id="KW-1133">Transmembrane helix</keyword>
<keyword evidence="1" id="KW-0472">Membrane</keyword>
<dbReference type="AlphaFoldDB" id="A0A2I0QR52"/>
<keyword evidence="1" id="KW-0812">Transmembrane</keyword>
<evidence type="ECO:0000313" key="2">
    <source>
        <dbReference type="EMBL" id="PKR76825.1"/>
    </source>
</evidence>